<dbReference type="AlphaFoldDB" id="A0A8K1CHX5"/>
<name>A0A8K1CHX5_PYTOL</name>
<evidence type="ECO:0000259" key="2">
    <source>
        <dbReference type="Pfam" id="PF00501"/>
    </source>
</evidence>
<reference evidence="3" key="1">
    <citation type="submission" date="2019-03" db="EMBL/GenBank/DDBJ databases">
        <title>Long read genome sequence of the mycoparasitic Pythium oligandrum ATCC 38472 isolated from sugarbeet rhizosphere.</title>
        <authorList>
            <person name="Gaulin E."/>
        </authorList>
    </citation>
    <scope>NUCLEOTIDE SEQUENCE</scope>
    <source>
        <strain evidence="3">ATCC 38472_TT</strain>
    </source>
</reference>
<evidence type="ECO:0000313" key="3">
    <source>
        <dbReference type="EMBL" id="TMW63379.1"/>
    </source>
</evidence>
<dbReference type="OrthoDB" id="10253115at2759"/>
<proteinExistence type="inferred from homology"/>
<dbReference type="Proteomes" id="UP000794436">
    <property type="component" value="Unassembled WGS sequence"/>
</dbReference>
<sequence length="481" mass="52347">MGSVRVGVKCGQIAVFEASSSVSSAAGPSTEIIRGGLRRTLLPRGLELLRAAGIQQGEVFILVLDNNSTSVACMLAAVNMRCVCVLLGVSRIGLLQHVVKHTKVTTIVTVRGETGTLSVQKQPGEDSPAWTQDPAIHSEGGVCMLTSGSVGEPKVAACSWEAMRLQGQSTHEELFPEGPARIICGTSISHAYSINAIFTLLTSPYDEQSELCFVSDVKALYDLIAVKHDKRTVLYGTPATYTQLLRLPAKPLYVDVPYSAGTRLSLELFQQTAQHSGLCVMQNYGSTETGDIAAWYLHGKRSPEESKHMIEAKETYVGTLWPGVRVQVEESTEEVLVWTPWQSMGYVVTGELRLRNGAPHRTADRGREHLASNGVTSLWLQGRIRPSIQLSLSGLILSMRPEQIEQVFLTHEDVTDVLALMPVANPASTLRLRVVLRDGCTLNAKELNQWGAEELNLPPDSVEIELVGFLPCSPAGKLMYT</sequence>
<dbReference type="SUPFAM" id="SSF56801">
    <property type="entry name" value="Acetyl-CoA synthetase-like"/>
    <property type="match status" value="1"/>
</dbReference>
<comment type="similarity">
    <text evidence="1">Belongs to the ATP-dependent AMP-binding enzyme family.</text>
</comment>
<dbReference type="InterPro" id="IPR000873">
    <property type="entry name" value="AMP-dep_synth/lig_dom"/>
</dbReference>
<dbReference type="Pfam" id="PF00501">
    <property type="entry name" value="AMP-binding"/>
    <property type="match status" value="1"/>
</dbReference>
<dbReference type="GO" id="GO:0031956">
    <property type="term" value="F:medium-chain fatty acid-CoA ligase activity"/>
    <property type="evidence" value="ECO:0007669"/>
    <property type="project" value="TreeGrafter"/>
</dbReference>
<organism evidence="3 4">
    <name type="scientific">Pythium oligandrum</name>
    <name type="common">Mycoparasitic fungus</name>
    <dbReference type="NCBI Taxonomy" id="41045"/>
    <lineage>
        <taxon>Eukaryota</taxon>
        <taxon>Sar</taxon>
        <taxon>Stramenopiles</taxon>
        <taxon>Oomycota</taxon>
        <taxon>Peronosporomycetes</taxon>
        <taxon>Pythiales</taxon>
        <taxon>Pythiaceae</taxon>
        <taxon>Pythium</taxon>
    </lineage>
</organism>
<evidence type="ECO:0000256" key="1">
    <source>
        <dbReference type="ARBA" id="ARBA00006432"/>
    </source>
</evidence>
<evidence type="ECO:0000313" key="4">
    <source>
        <dbReference type="Proteomes" id="UP000794436"/>
    </source>
</evidence>
<dbReference type="GO" id="GO:0006631">
    <property type="term" value="P:fatty acid metabolic process"/>
    <property type="evidence" value="ECO:0007669"/>
    <property type="project" value="TreeGrafter"/>
</dbReference>
<protein>
    <recommendedName>
        <fullName evidence="2">AMP-dependent synthetase/ligase domain-containing protein</fullName>
    </recommendedName>
</protein>
<comment type="caution">
    <text evidence="3">The sequence shown here is derived from an EMBL/GenBank/DDBJ whole genome shotgun (WGS) entry which is preliminary data.</text>
</comment>
<keyword evidence="4" id="KW-1185">Reference proteome</keyword>
<dbReference type="Gene3D" id="3.40.50.12780">
    <property type="entry name" value="N-terminal domain of ligase-like"/>
    <property type="match status" value="1"/>
</dbReference>
<gene>
    <name evidence="3" type="ORF">Poli38472_002320</name>
</gene>
<dbReference type="PANTHER" id="PTHR43201">
    <property type="entry name" value="ACYL-COA SYNTHETASE"/>
    <property type="match status" value="1"/>
</dbReference>
<accession>A0A8K1CHX5</accession>
<dbReference type="InterPro" id="IPR042099">
    <property type="entry name" value="ANL_N_sf"/>
</dbReference>
<feature type="domain" description="AMP-dependent synthetase/ligase" evidence="2">
    <location>
        <begin position="48"/>
        <end position="335"/>
    </location>
</feature>
<dbReference type="PANTHER" id="PTHR43201:SF8">
    <property type="entry name" value="ACYL-COA SYNTHETASE FAMILY MEMBER 3"/>
    <property type="match status" value="1"/>
</dbReference>
<dbReference type="EMBL" id="SPLM01000072">
    <property type="protein sequence ID" value="TMW63379.1"/>
    <property type="molecule type" value="Genomic_DNA"/>
</dbReference>